<protein>
    <submittedName>
        <fullName evidence="11">ATP-binding cassette domain-containing protein</fullName>
    </submittedName>
</protein>
<keyword evidence="5" id="KW-0547">Nucleotide-binding</keyword>
<dbReference type="CDD" id="cd06581">
    <property type="entry name" value="TM_PBP1_LivM_like"/>
    <property type="match status" value="1"/>
</dbReference>
<accession>A0AAE2ZP99</accession>
<dbReference type="InterPro" id="IPR001851">
    <property type="entry name" value="ABC_transp_permease"/>
</dbReference>
<evidence type="ECO:0000256" key="1">
    <source>
        <dbReference type="ARBA" id="ARBA00004651"/>
    </source>
</evidence>
<dbReference type="Pfam" id="PF00005">
    <property type="entry name" value="ABC_tran"/>
    <property type="match status" value="1"/>
</dbReference>
<keyword evidence="7 9" id="KW-1133">Transmembrane helix</keyword>
<dbReference type="PANTHER" id="PTHR45772">
    <property type="entry name" value="CONSERVED COMPONENT OF ABC TRANSPORTER FOR NATURAL AMINO ACIDS-RELATED"/>
    <property type="match status" value="1"/>
</dbReference>
<evidence type="ECO:0000256" key="8">
    <source>
        <dbReference type="ARBA" id="ARBA00023136"/>
    </source>
</evidence>
<feature type="transmembrane region" description="Helical" evidence="9">
    <location>
        <begin position="78"/>
        <end position="105"/>
    </location>
</feature>
<comment type="subcellular location">
    <subcellularLocation>
        <location evidence="1">Cell membrane</location>
        <topology evidence="1">Multi-pass membrane protein</topology>
    </subcellularLocation>
</comment>
<dbReference type="InterPro" id="IPR051120">
    <property type="entry name" value="ABC_AA/LPS_Transport"/>
</dbReference>
<evidence type="ECO:0000256" key="5">
    <source>
        <dbReference type="ARBA" id="ARBA00022741"/>
    </source>
</evidence>
<dbReference type="Gene3D" id="3.40.50.300">
    <property type="entry name" value="P-loop containing nucleotide triphosphate hydrolases"/>
    <property type="match status" value="1"/>
</dbReference>
<dbReference type="GO" id="GO:0005524">
    <property type="term" value="F:ATP binding"/>
    <property type="evidence" value="ECO:0007669"/>
    <property type="project" value="UniProtKB-KW"/>
</dbReference>
<dbReference type="InterPro" id="IPR043428">
    <property type="entry name" value="LivM-like"/>
</dbReference>
<feature type="transmembrane region" description="Helical" evidence="9">
    <location>
        <begin position="6"/>
        <end position="39"/>
    </location>
</feature>
<keyword evidence="4 9" id="KW-0812">Transmembrane</keyword>
<evidence type="ECO:0000313" key="11">
    <source>
        <dbReference type="EMBL" id="MBW8638415.1"/>
    </source>
</evidence>
<dbReference type="AlphaFoldDB" id="A0AAE2ZP99"/>
<evidence type="ECO:0000256" key="2">
    <source>
        <dbReference type="ARBA" id="ARBA00022448"/>
    </source>
</evidence>
<evidence type="ECO:0000256" key="6">
    <source>
        <dbReference type="ARBA" id="ARBA00022840"/>
    </source>
</evidence>
<evidence type="ECO:0000313" key="12">
    <source>
        <dbReference type="Proteomes" id="UP001196509"/>
    </source>
</evidence>
<gene>
    <name evidence="11" type="ORF">K1W69_14555</name>
</gene>
<feature type="transmembrane region" description="Helical" evidence="9">
    <location>
        <begin position="243"/>
        <end position="269"/>
    </location>
</feature>
<reference evidence="11" key="1">
    <citation type="submission" date="2021-08" db="EMBL/GenBank/DDBJ databases">
        <title>Hoeflea bacterium WL0058 sp. nov., isolated from the sediment.</title>
        <authorList>
            <person name="Wang L."/>
            <person name="Zhang D."/>
        </authorList>
    </citation>
    <scope>NUCLEOTIDE SEQUENCE</scope>
    <source>
        <strain evidence="11">WL0058</strain>
    </source>
</reference>
<dbReference type="GO" id="GO:0005886">
    <property type="term" value="C:plasma membrane"/>
    <property type="evidence" value="ECO:0007669"/>
    <property type="project" value="UniProtKB-SubCell"/>
</dbReference>
<feature type="transmembrane region" description="Helical" evidence="9">
    <location>
        <begin position="51"/>
        <end position="72"/>
    </location>
</feature>
<dbReference type="Proteomes" id="UP001196509">
    <property type="component" value="Unassembled WGS sequence"/>
</dbReference>
<dbReference type="InterPro" id="IPR003439">
    <property type="entry name" value="ABC_transporter-like_ATP-bd"/>
</dbReference>
<evidence type="ECO:0000256" key="3">
    <source>
        <dbReference type="ARBA" id="ARBA00022475"/>
    </source>
</evidence>
<keyword evidence="6 11" id="KW-0067">ATP-binding</keyword>
<evidence type="ECO:0000256" key="7">
    <source>
        <dbReference type="ARBA" id="ARBA00022989"/>
    </source>
</evidence>
<keyword evidence="3" id="KW-1003">Cell membrane</keyword>
<dbReference type="EMBL" id="JAICBX010000002">
    <property type="protein sequence ID" value="MBW8638415.1"/>
    <property type="molecule type" value="Genomic_DNA"/>
</dbReference>
<keyword evidence="2" id="KW-0813">Transport</keyword>
<dbReference type="GO" id="GO:0015658">
    <property type="term" value="F:branched-chain amino acid transmembrane transporter activity"/>
    <property type="evidence" value="ECO:0007669"/>
    <property type="project" value="InterPro"/>
</dbReference>
<dbReference type="Pfam" id="PF02653">
    <property type="entry name" value="BPD_transp_2"/>
    <property type="match status" value="1"/>
</dbReference>
<organism evidence="11 12">
    <name type="scientific">Flavimaribacter sediminis</name>
    <dbReference type="NCBI Taxonomy" id="2865987"/>
    <lineage>
        <taxon>Bacteria</taxon>
        <taxon>Pseudomonadati</taxon>
        <taxon>Pseudomonadota</taxon>
        <taxon>Alphaproteobacteria</taxon>
        <taxon>Hyphomicrobiales</taxon>
        <taxon>Rhizobiaceae</taxon>
        <taxon>Flavimaribacter</taxon>
    </lineage>
</organism>
<keyword evidence="12" id="KW-1185">Reference proteome</keyword>
<dbReference type="SUPFAM" id="SSF52540">
    <property type="entry name" value="P-loop containing nucleoside triphosphate hydrolases"/>
    <property type="match status" value="1"/>
</dbReference>
<sequence>MASSRAINVLFLIGLLLVPFMWDSFVAYQLGLFLLYGMVGQGIGLCWGRAGFLPLGQALFFGVGAYVFGFALKLEAGPLILVAGLLAAILLPALIAFVVGFLVFIRQIGSGPYFSLITLALTMLGFQLANSMDWLTGGFNGMTGIPALPGTDTYETLYYVIWAALVLVSGVLAYVGTAPFGQLLGATAQNEERLQYFGVNTALLKAIAFAISAAVAGLAGALFAPHQGIVTPQSVGFLLSAEIVVWTAVGGRASLMGPVLGAILIGFMASELRDSFQYWEVLIALVFVVVVIRFPGGLWSLVEGLARRLPSIGAKGARKRDLETDKSRADGSVRLAFEDVELVLGPVRILDKLSFRIDTPGVHSIIGPNGAGKTSAFNVLTGRLKPTAGRIEYNGATVGGLSRHRIARKGIARKLQIPSVFPDLSVDRNLDIALWAGNLTLSQMFTLRPFRWSTPLLNEMYDIFPFLEDGRQPAGSLSLGQRQMLDFAMTCLTQSPLLLLDEPCAGLSSSETGEMIDAIERIVATTGSTAIIIEHDMQVVERLSNHVLVLNQGALLANGAMEEIRSNPAVQAVYGGGSK</sequence>
<evidence type="ECO:0000259" key="10">
    <source>
        <dbReference type="PROSITE" id="PS50893"/>
    </source>
</evidence>
<dbReference type="GO" id="GO:0016887">
    <property type="term" value="F:ATP hydrolysis activity"/>
    <property type="evidence" value="ECO:0007669"/>
    <property type="project" value="InterPro"/>
</dbReference>
<proteinExistence type="predicted"/>
<dbReference type="InterPro" id="IPR027417">
    <property type="entry name" value="P-loop_NTPase"/>
</dbReference>
<name>A0AAE2ZP99_9HYPH</name>
<comment type="caution">
    <text evidence="11">The sequence shown here is derived from an EMBL/GenBank/DDBJ whole genome shotgun (WGS) entry which is preliminary data.</text>
</comment>
<feature type="transmembrane region" description="Helical" evidence="9">
    <location>
        <begin position="112"/>
        <end position="129"/>
    </location>
</feature>
<feature type="transmembrane region" description="Helical" evidence="9">
    <location>
        <begin position="202"/>
        <end position="223"/>
    </location>
</feature>
<feature type="domain" description="ABC transporter" evidence="10">
    <location>
        <begin position="335"/>
        <end position="577"/>
    </location>
</feature>
<evidence type="ECO:0000256" key="4">
    <source>
        <dbReference type="ARBA" id="ARBA00022692"/>
    </source>
</evidence>
<feature type="transmembrane region" description="Helical" evidence="9">
    <location>
        <begin position="157"/>
        <end position="181"/>
    </location>
</feature>
<dbReference type="PROSITE" id="PS50893">
    <property type="entry name" value="ABC_TRANSPORTER_2"/>
    <property type="match status" value="1"/>
</dbReference>
<keyword evidence="8 9" id="KW-0472">Membrane</keyword>
<dbReference type="RefSeq" id="WP_220229039.1">
    <property type="nucleotide sequence ID" value="NZ_JAICBX010000002.1"/>
</dbReference>
<evidence type="ECO:0000256" key="9">
    <source>
        <dbReference type="SAM" id="Phobius"/>
    </source>
</evidence>
<feature type="transmembrane region" description="Helical" evidence="9">
    <location>
        <begin position="281"/>
        <end position="302"/>
    </location>
</feature>
<dbReference type="PANTHER" id="PTHR45772:SF8">
    <property type="entry name" value="HIGH-AFFINITY BRANCHED-CHAIN AMINO ACID TRANSPORT ATP-BINDING PROTEIN"/>
    <property type="match status" value="1"/>
</dbReference>